<evidence type="ECO:0000313" key="4">
    <source>
        <dbReference type="Proteomes" id="UP000199376"/>
    </source>
</evidence>
<sequence>MFSSIQTLLLRSGRVSRVRPMRSSGRSNRSSSYGRRSSGFGSNIGRWISRAIFWSIGWHIGSQLASFFGFSGLILIVIVVVWLARKRR</sequence>
<dbReference type="EMBL" id="FOLI01000003">
    <property type="protein sequence ID" value="SFC00689.1"/>
    <property type="molecule type" value="Genomic_DNA"/>
</dbReference>
<feature type="transmembrane region" description="Helical" evidence="2">
    <location>
        <begin position="64"/>
        <end position="84"/>
    </location>
</feature>
<reference evidence="3 4" key="1">
    <citation type="submission" date="2016-10" db="EMBL/GenBank/DDBJ databases">
        <authorList>
            <person name="de Groot N.N."/>
        </authorList>
    </citation>
    <scope>NUCLEOTIDE SEQUENCE [LARGE SCALE GENOMIC DNA]</scope>
    <source>
        <strain evidence="3 4">DSM 19113</strain>
    </source>
</reference>
<proteinExistence type="predicted"/>
<accession>A0A1I1FMD9</accession>
<gene>
    <name evidence="3" type="ORF">SAMN05660453_0822</name>
</gene>
<keyword evidence="2" id="KW-0472">Membrane</keyword>
<feature type="compositionally biased region" description="Low complexity" evidence="1">
    <location>
        <begin position="22"/>
        <end position="41"/>
    </location>
</feature>
<name>A0A1I1FMD9_9LACO</name>
<evidence type="ECO:0000256" key="1">
    <source>
        <dbReference type="SAM" id="MobiDB-lite"/>
    </source>
</evidence>
<protein>
    <submittedName>
        <fullName evidence="3">Uncharacterized protein</fullName>
    </submittedName>
</protein>
<dbReference type="STRING" id="283737.SAMN05660453_0822"/>
<keyword evidence="2" id="KW-0812">Transmembrane</keyword>
<evidence type="ECO:0000313" key="3">
    <source>
        <dbReference type="EMBL" id="SFC00689.1"/>
    </source>
</evidence>
<dbReference type="AlphaFoldDB" id="A0A1I1FMD9"/>
<keyword evidence="2" id="KW-1133">Transmembrane helix</keyword>
<evidence type="ECO:0000256" key="2">
    <source>
        <dbReference type="SAM" id="Phobius"/>
    </source>
</evidence>
<keyword evidence="4" id="KW-1185">Reference proteome</keyword>
<dbReference type="Proteomes" id="UP000199376">
    <property type="component" value="Unassembled WGS sequence"/>
</dbReference>
<feature type="region of interest" description="Disordered" evidence="1">
    <location>
        <begin position="15"/>
        <end position="43"/>
    </location>
</feature>
<organism evidence="3 4">
    <name type="scientific">Fructobacillus durionis</name>
    <dbReference type="NCBI Taxonomy" id="283737"/>
    <lineage>
        <taxon>Bacteria</taxon>
        <taxon>Bacillati</taxon>
        <taxon>Bacillota</taxon>
        <taxon>Bacilli</taxon>
        <taxon>Lactobacillales</taxon>
        <taxon>Lactobacillaceae</taxon>
        <taxon>Fructobacillus</taxon>
    </lineage>
</organism>
<dbReference type="RefSeq" id="WP_143404274.1">
    <property type="nucleotide sequence ID" value="NZ_FOLI01000003.1"/>
</dbReference>